<organism evidence="1">
    <name type="scientific">Prunus dulcis</name>
    <name type="common">Almond</name>
    <name type="synonym">Amygdalus dulcis</name>
    <dbReference type="NCBI Taxonomy" id="3755"/>
    <lineage>
        <taxon>Eukaryota</taxon>
        <taxon>Viridiplantae</taxon>
        <taxon>Streptophyta</taxon>
        <taxon>Embryophyta</taxon>
        <taxon>Tracheophyta</taxon>
        <taxon>Spermatophyta</taxon>
        <taxon>Magnoliopsida</taxon>
        <taxon>eudicotyledons</taxon>
        <taxon>Gunneridae</taxon>
        <taxon>Pentapetalae</taxon>
        <taxon>rosids</taxon>
        <taxon>fabids</taxon>
        <taxon>Rosales</taxon>
        <taxon>Rosaceae</taxon>
        <taxon>Amygdaloideae</taxon>
        <taxon>Amygdaleae</taxon>
        <taxon>Prunus</taxon>
    </lineage>
</organism>
<dbReference type="PROSITE" id="PS51640">
    <property type="entry name" value="MRG"/>
    <property type="match status" value="1"/>
</dbReference>
<dbReference type="EMBL" id="AP019302">
    <property type="protein sequence ID" value="BBH05952.1"/>
    <property type="molecule type" value="Genomic_DNA"/>
</dbReference>
<proteinExistence type="predicted"/>
<dbReference type="InterPro" id="IPR038217">
    <property type="entry name" value="MRG_C_sf"/>
</dbReference>
<gene>
    <name evidence="1" type="ORF">Prudu_017483</name>
</gene>
<name>A0A4Y1RNL5_PRUDU</name>
<dbReference type="AlphaFoldDB" id="A0A4Y1RNL5"/>
<dbReference type="Gene3D" id="1.10.274.30">
    <property type="entry name" value="MRG domain"/>
    <property type="match status" value="1"/>
</dbReference>
<protein>
    <submittedName>
        <fullName evidence="1">Cellulose synthase like G3</fullName>
    </submittedName>
</protein>
<reference evidence="1" key="1">
    <citation type="journal article" date="2019" name="Science">
        <title>Mutation of a bHLH transcription factor allowed almond domestication.</title>
        <authorList>
            <person name="Sanchez-Perez R."/>
            <person name="Pavan S."/>
            <person name="Mazzeo R."/>
            <person name="Moldovan C."/>
            <person name="Aiese Cigliano R."/>
            <person name="Del Cueto J."/>
            <person name="Ricciardi F."/>
            <person name="Lotti C."/>
            <person name="Ricciardi L."/>
            <person name="Dicenta F."/>
            <person name="Lopez-Marques R.L."/>
            <person name="Lindberg Moller B."/>
        </authorList>
    </citation>
    <scope>NUCLEOTIDE SEQUENCE</scope>
</reference>
<accession>A0A4Y1RNL5</accession>
<sequence>MNTTIHLNSCCPSSTLAMTKGKWVELLLGPEKDTVSLEKLVKIQIPPTLRKQLVDDWEFISQQDKS</sequence>
<evidence type="ECO:0000313" key="1">
    <source>
        <dbReference type="EMBL" id="BBH05952.1"/>
    </source>
</evidence>